<sequence>QQHRQRLQQPQRQQRLLPQPYNYRPFSKTPDFGQTSRNETSDDSNDDGGNDGSDAYDYFDEDNFESGIISKLDVFETDSNAINFQWKLPKFWELVAKGPQMVRSPRFYLSEPGYRFQLLLTPNTTYTDSSQFLGVFFRLVTGIYDSQLKFPFQRRIVLSLIDRKEKLKNVSFTITPNTDPCRLRSAFLRPSAEFEQIQRPDGCGNRRHMSMKSLRDESDRYTGDDDSLLIGFTVLSDHGEKYREAVVTMKYNHLVSDYVWSINNFSSVVKEASDKETVAVISSEPFYTHPHGYLMQMFLTLLPQKQAFAISTALAQGDYDRYLIWPFPYGFEVAIIDESPGYWQRDYGVNLHPSSSECGTSPFFHPSGYPQFCFITVQSMQLLTLTHYNFIANDTLRIRLTTKLNELSSRESASLRVENGNLYAEYAWIITDIESKIERFDFSGRKVKIYKSNEFYTNGQGYLLQLVLTLNCTEREQSYLGLELAIIEGKYDSVLQWPFNQTFELMIINQRVDDEITSSSQRVNASNRHHQNDVVAVIKPSEEIECDHRSFVKPIEENPPCGRKNLISFTRIKRSNGFLRLGNLLIKTRIHL</sequence>
<dbReference type="PANTHER" id="PTHR10131">
    <property type="entry name" value="TNF RECEPTOR ASSOCIATED FACTOR"/>
    <property type="match status" value="1"/>
</dbReference>
<name>A0A443QJH9_9ACAR</name>
<dbReference type="InterPro" id="IPR049342">
    <property type="entry name" value="TRAF1-6_MATH_dom"/>
</dbReference>
<dbReference type="InterPro" id="IPR002083">
    <property type="entry name" value="MATH/TRAF_dom"/>
</dbReference>
<feature type="compositionally biased region" description="Low complexity" evidence="1">
    <location>
        <begin position="7"/>
        <end position="20"/>
    </location>
</feature>
<dbReference type="Pfam" id="PF21355">
    <property type="entry name" value="TRAF-mep_MATH"/>
    <property type="match status" value="2"/>
</dbReference>
<dbReference type="AlphaFoldDB" id="A0A443QJH9"/>
<dbReference type="SUPFAM" id="SSF49599">
    <property type="entry name" value="TRAF domain-like"/>
    <property type="match status" value="3"/>
</dbReference>
<accession>A0A443QJH9</accession>
<dbReference type="GO" id="GO:0043122">
    <property type="term" value="P:regulation of canonical NF-kappaB signal transduction"/>
    <property type="evidence" value="ECO:0007669"/>
    <property type="project" value="TreeGrafter"/>
</dbReference>
<keyword evidence="4" id="KW-1185">Reference proteome</keyword>
<feature type="non-terminal residue" evidence="3">
    <location>
        <position position="1"/>
    </location>
</feature>
<dbReference type="Proteomes" id="UP000285301">
    <property type="component" value="Unassembled WGS sequence"/>
</dbReference>
<dbReference type="EMBL" id="NCKU01006771">
    <property type="protein sequence ID" value="RWS03176.1"/>
    <property type="molecule type" value="Genomic_DNA"/>
</dbReference>
<reference evidence="3 4" key="1">
    <citation type="journal article" date="2018" name="Gigascience">
        <title>Genomes of trombidid mites reveal novel predicted allergens and laterally-transferred genes associated with secondary metabolism.</title>
        <authorList>
            <person name="Dong X."/>
            <person name="Chaisiri K."/>
            <person name="Xia D."/>
            <person name="Armstrong S.D."/>
            <person name="Fang Y."/>
            <person name="Donnelly M.J."/>
            <person name="Kadowaki T."/>
            <person name="McGarry J.W."/>
            <person name="Darby A.C."/>
            <person name="Makepeace B.L."/>
        </authorList>
    </citation>
    <scope>NUCLEOTIDE SEQUENCE [LARGE SCALE GENOMIC DNA]</scope>
    <source>
        <strain evidence="3">UoL-WK</strain>
    </source>
</reference>
<evidence type="ECO:0000313" key="4">
    <source>
        <dbReference type="Proteomes" id="UP000285301"/>
    </source>
</evidence>
<dbReference type="Pfam" id="PF22486">
    <property type="entry name" value="MATH_2"/>
    <property type="match status" value="1"/>
</dbReference>
<dbReference type="PANTHER" id="PTHR10131:SF94">
    <property type="entry name" value="TNF RECEPTOR-ASSOCIATED FACTOR 4"/>
    <property type="match status" value="1"/>
</dbReference>
<dbReference type="PROSITE" id="PS50144">
    <property type="entry name" value="MATH"/>
    <property type="match status" value="2"/>
</dbReference>
<protein>
    <recommendedName>
        <fullName evidence="2">MATH domain-containing protein</fullName>
    </recommendedName>
</protein>
<evidence type="ECO:0000313" key="3">
    <source>
        <dbReference type="EMBL" id="RWS03176.1"/>
    </source>
</evidence>
<proteinExistence type="predicted"/>
<dbReference type="OrthoDB" id="6475149at2759"/>
<feature type="domain" description="MATH" evidence="2">
    <location>
        <begin position="81"/>
        <end position="234"/>
    </location>
</feature>
<comment type="caution">
    <text evidence="3">The sequence shown here is derived from an EMBL/GenBank/DDBJ whole genome shotgun (WGS) entry which is preliminary data.</text>
</comment>
<dbReference type="InterPro" id="IPR008974">
    <property type="entry name" value="TRAF-like"/>
</dbReference>
<dbReference type="Gene3D" id="2.60.210.10">
    <property type="entry name" value="Apoptosis, Tumor Necrosis Factor Receptor Associated Protein 2, Chain A"/>
    <property type="match status" value="3"/>
</dbReference>
<feature type="region of interest" description="Disordered" evidence="1">
    <location>
        <begin position="1"/>
        <end position="56"/>
    </location>
</feature>
<gene>
    <name evidence="3" type="ORF">B4U79_07898</name>
</gene>
<evidence type="ECO:0000256" key="1">
    <source>
        <dbReference type="SAM" id="MobiDB-lite"/>
    </source>
</evidence>
<feature type="domain" description="MATH" evidence="2">
    <location>
        <begin position="423"/>
        <end position="590"/>
    </location>
</feature>
<organism evidence="3 4">
    <name type="scientific">Dinothrombium tinctorium</name>
    <dbReference type="NCBI Taxonomy" id="1965070"/>
    <lineage>
        <taxon>Eukaryota</taxon>
        <taxon>Metazoa</taxon>
        <taxon>Ecdysozoa</taxon>
        <taxon>Arthropoda</taxon>
        <taxon>Chelicerata</taxon>
        <taxon>Arachnida</taxon>
        <taxon>Acari</taxon>
        <taxon>Acariformes</taxon>
        <taxon>Trombidiformes</taxon>
        <taxon>Prostigmata</taxon>
        <taxon>Anystina</taxon>
        <taxon>Parasitengona</taxon>
        <taxon>Trombidioidea</taxon>
        <taxon>Trombidiidae</taxon>
        <taxon>Dinothrombium</taxon>
    </lineage>
</organism>
<dbReference type="STRING" id="1965070.A0A443QJH9"/>
<evidence type="ECO:0000259" key="2">
    <source>
        <dbReference type="PROSITE" id="PS50144"/>
    </source>
</evidence>